<dbReference type="PANTHER" id="PTHR11711">
    <property type="entry name" value="ADP RIBOSYLATION FACTOR-RELATED"/>
    <property type="match status" value="1"/>
</dbReference>
<name>A0ABQ9XKY3_9EUKA</name>
<dbReference type="Proteomes" id="UP001281761">
    <property type="component" value="Unassembled WGS sequence"/>
</dbReference>
<evidence type="ECO:0000313" key="5">
    <source>
        <dbReference type="Proteomes" id="UP001281761"/>
    </source>
</evidence>
<dbReference type="PRINTS" id="PR00328">
    <property type="entry name" value="SAR1GTPBP"/>
</dbReference>
<dbReference type="InterPro" id="IPR005225">
    <property type="entry name" value="Small_GTP-bd"/>
</dbReference>
<organism evidence="4 5">
    <name type="scientific">Blattamonas nauphoetae</name>
    <dbReference type="NCBI Taxonomy" id="2049346"/>
    <lineage>
        <taxon>Eukaryota</taxon>
        <taxon>Metamonada</taxon>
        <taxon>Preaxostyla</taxon>
        <taxon>Oxymonadida</taxon>
        <taxon>Blattamonas</taxon>
    </lineage>
</organism>
<dbReference type="EMBL" id="JARBJD010000095">
    <property type="protein sequence ID" value="KAK2953092.1"/>
    <property type="molecule type" value="Genomic_DNA"/>
</dbReference>
<dbReference type="Gene3D" id="3.40.50.300">
    <property type="entry name" value="P-loop containing nucleotide triphosphate hydrolases"/>
    <property type="match status" value="1"/>
</dbReference>
<dbReference type="InterPro" id="IPR027417">
    <property type="entry name" value="P-loop_NTPase"/>
</dbReference>
<gene>
    <name evidence="4" type="ORF">BLNAU_11877</name>
</gene>
<accession>A0ABQ9XKY3</accession>
<dbReference type="NCBIfam" id="TIGR00231">
    <property type="entry name" value="small_GTP"/>
    <property type="match status" value="1"/>
</dbReference>
<dbReference type="SMART" id="SM00178">
    <property type="entry name" value="SAR"/>
    <property type="match status" value="1"/>
</dbReference>
<keyword evidence="1 3" id="KW-0547">Nucleotide-binding</keyword>
<keyword evidence="2 3" id="KW-0342">GTP-binding</keyword>
<dbReference type="Pfam" id="PF00025">
    <property type="entry name" value="Arf"/>
    <property type="match status" value="1"/>
</dbReference>
<comment type="caution">
    <text evidence="4">The sequence shown here is derived from an EMBL/GenBank/DDBJ whole genome shotgun (WGS) entry which is preliminary data.</text>
</comment>
<protein>
    <submittedName>
        <fullName evidence="4">ADP-ribosylation factor K</fullName>
    </submittedName>
</protein>
<proteinExistence type="inferred from homology"/>
<evidence type="ECO:0000256" key="1">
    <source>
        <dbReference type="ARBA" id="ARBA00022741"/>
    </source>
</evidence>
<dbReference type="SMART" id="SM00177">
    <property type="entry name" value="ARF"/>
    <property type="match status" value="1"/>
</dbReference>
<comment type="similarity">
    <text evidence="3">Belongs to the small GTPase superfamily. Arf family.</text>
</comment>
<keyword evidence="5" id="KW-1185">Reference proteome</keyword>
<dbReference type="SUPFAM" id="SSF52540">
    <property type="entry name" value="P-loop containing nucleoside triphosphate hydrolases"/>
    <property type="match status" value="1"/>
</dbReference>
<dbReference type="PROSITE" id="PS51417">
    <property type="entry name" value="ARF"/>
    <property type="match status" value="1"/>
</dbReference>
<dbReference type="CDD" id="cd00878">
    <property type="entry name" value="Arf_Arl"/>
    <property type="match status" value="1"/>
</dbReference>
<reference evidence="4 5" key="1">
    <citation type="journal article" date="2022" name="bioRxiv">
        <title>Genomics of Preaxostyla Flagellates Illuminates Evolutionary Transitions and the Path Towards Mitochondrial Loss.</title>
        <authorList>
            <person name="Novak L.V.F."/>
            <person name="Treitli S.C."/>
            <person name="Pyrih J."/>
            <person name="Halakuc P."/>
            <person name="Pipaliya S.V."/>
            <person name="Vacek V."/>
            <person name="Brzon O."/>
            <person name="Soukal P."/>
            <person name="Eme L."/>
            <person name="Dacks J.B."/>
            <person name="Karnkowska A."/>
            <person name="Elias M."/>
            <person name="Hampl V."/>
        </authorList>
    </citation>
    <scope>NUCLEOTIDE SEQUENCE [LARGE SCALE GENOMIC DNA]</scope>
    <source>
        <strain evidence="4">NAU3</strain>
        <tissue evidence="4">Gut</tissue>
    </source>
</reference>
<sequence>MDSTRDITFSCPGTLYALMGQGDSRIKNEITVLVLGLDGAGKSCIVEKLAKPTKGNIVQHRATNYQVTEFAQGKRTAALWDLNGGKEERNLWRHYYLGTKGLIFVVDGTQRDRFKEAKLALDSVIEDEELQGIPCLIFCCKSDSSDFVDITEIKNIFSFEGNPNIHPFPLHFEACSTFTGDGLAEGWKWIVDEVTKTTK</sequence>
<evidence type="ECO:0000256" key="3">
    <source>
        <dbReference type="RuleBase" id="RU003925"/>
    </source>
</evidence>
<dbReference type="InterPro" id="IPR006689">
    <property type="entry name" value="Small_GTPase_ARF/SAR"/>
</dbReference>
<evidence type="ECO:0000313" key="4">
    <source>
        <dbReference type="EMBL" id="KAK2953092.1"/>
    </source>
</evidence>
<dbReference type="InterPro" id="IPR024156">
    <property type="entry name" value="Small_GTPase_ARF"/>
</dbReference>
<evidence type="ECO:0000256" key="2">
    <source>
        <dbReference type="ARBA" id="ARBA00023134"/>
    </source>
</evidence>